<protein>
    <submittedName>
        <fullName evidence="1">Uncharacterized protein</fullName>
    </submittedName>
</protein>
<proteinExistence type="predicted"/>
<accession>A0A0B0PJV6</accession>
<dbReference type="AlphaFoldDB" id="A0A0B0PJV6"/>
<name>A0A0B0PJV6_GOSAR</name>
<dbReference type="EMBL" id="KN431586">
    <property type="protein sequence ID" value="KHG25187.1"/>
    <property type="molecule type" value="Genomic_DNA"/>
</dbReference>
<organism evidence="1 2">
    <name type="scientific">Gossypium arboreum</name>
    <name type="common">Tree cotton</name>
    <name type="synonym">Gossypium nanking</name>
    <dbReference type="NCBI Taxonomy" id="29729"/>
    <lineage>
        <taxon>Eukaryota</taxon>
        <taxon>Viridiplantae</taxon>
        <taxon>Streptophyta</taxon>
        <taxon>Embryophyta</taxon>
        <taxon>Tracheophyta</taxon>
        <taxon>Spermatophyta</taxon>
        <taxon>Magnoliopsida</taxon>
        <taxon>eudicotyledons</taxon>
        <taxon>Gunneridae</taxon>
        <taxon>Pentapetalae</taxon>
        <taxon>rosids</taxon>
        <taxon>malvids</taxon>
        <taxon>Malvales</taxon>
        <taxon>Malvaceae</taxon>
        <taxon>Malvoideae</taxon>
        <taxon>Gossypium</taxon>
    </lineage>
</organism>
<dbReference type="Proteomes" id="UP000032142">
    <property type="component" value="Unassembled WGS sequence"/>
</dbReference>
<reference evidence="2" key="1">
    <citation type="submission" date="2014-09" db="EMBL/GenBank/DDBJ databases">
        <authorList>
            <person name="Mudge J."/>
            <person name="Ramaraj T."/>
            <person name="Lindquist I.E."/>
            <person name="Bharti A.K."/>
            <person name="Sundararajan A."/>
            <person name="Cameron C.T."/>
            <person name="Woodward J.E."/>
            <person name="May G.D."/>
            <person name="Brubaker C."/>
            <person name="Broadhvest J."/>
            <person name="Wilkins T.A."/>
        </authorList>
    </citation>
    <scope>NUCLEOTIDE SEQUENCE</scope>
    <source>
        <strain evidence="2">cv. AKA8401</strain>
    </source>
</reference>
<evidence type="ECO:0000313" key="2">
    <source>
        <dbReference type="Proteomes" id="UP000032142"/>
    </source>
</evidence>
<keyword evidence="2" id="KW-1185">Reference proteome</keyword>
<evidence type="ECO:0000313" key="1">
    <source>
        <dbReference type="EMBL" id="KHG25187.1"/>
    </source>
</evidence>
<gene>
    <name evidence="1" type="ORF">F383_31778</name>
</gene>
<sequence>MTFSESDLIWAQQGHAPV</sequence>